<dbReference type="PANTHER" id="PTHR34235">
    <property type="entry name" value="SLR1203 PROTEIN-RELATED"/>
    <property type="match status" value="1"/>
</dbReference>
<keyword evidence="2" id="KW-1185">Reference proteome</keyword>
<dbReference type="Pfam" id="PF01724">
    <property type="entry name" value="DUF29"/>
    <property type="match status" value="1"/>
</dbReference>
<dbReference type="InterPro" id="IPR002636">
    <property type="entry name" value="DUF29"/>
</dbReference>
<accession>A0A7H0F1U4</accession>
<reference evidence="1 2" key="1">
    <citation type="submission" date="2020-08" db="EMBL/GenBank/DDBJ databases">
        <title>Complete genome sequence of Raphidiopsis curvispora isolated from drinking water reservoir in South Korea.</title>
        <authorList>
            <person name="Jeong J."/>
        </authorList>
    </citation>
    <scope>NUCLEOTIDE SEQUENCE [LARGE SCALE GENOMIC DNA]</scope>
    <source>
        <strain evidence="1 2">GIHE-G1</strain>
    </source>
</reference>
<dbReference type="Gene3D" id="1.20.1220.20">
    <property type="entry name" value="Uncharcterised protein PF01724"/>
    <property type="match status" value="1"/>
</dbReference>
<dbReference type="EMBL" id="CP060822">
    <property type="protein sequence ID" value="QNP30010.1"/>
    <property type="molecule type" value="Genomic_DNA"/>
</dbReference>
<sequence>MNATNYDEDIVAWANQQAKFIRSRQFHLLDLEHIAEEIEDVGKSEQRELASRMAVLLCHLLKWQYQPLLRGSSWQATIRTQRDRIRCRLQKTPSLKTCLQDPEWWLDAWADAKDAASQQTSIAYDQFPEQFPWDGDRILTENWFPELEEGEQYYESL</sequence>
<evidence type="ECO:0000313" key="2">
    <source>
        <dbReference type="Proteomes" id="UP000516013"/>
    </source>
</evidence>
<organism evidence="1 2">
    <name type="scientific">Cylindrospermopsis curvispora GIHE-G1</name>
    <dbReference type="NCBI Taxonomy" id="2666332"/>
    <lineage>
        <taxon>Bacteria</taxon>
        <taxon>Bacillati</taxon>
        <taxon>Cyanobacteriota</taxon>
        <taxon>Cyanophyceae</taxon>
        <taxon>Nostocales</taxon>
        <taxon>Aphanizomenonaceae</taxon>
        <taxon>Cylindrospermopsis</taxon>
    </lineage>
</organism>
<name>A0A7H0F1U4_9CYAN</name>
<evidence type="ECO:0000313" key="1">
    <source>
        <dbReference type="EMBL" id="QNP30010.1"/>
    </source>
</evidence>
<dbReference type="Proteomes" id="UP000516013">
    <property type="component" value="Chromosome"/>
</dbReference>
<dbReference type="RefSeq" id="WP_187706494.1">
    <property type="nucleotide sequence ID" value="NZ_CP060822.1"/>
</dbReference>
<dbReference type="AlphaFoldDB" id="A0A7H0F1U4"/>
<protein>
    <submittedName>
        <fullName evidence="1">DUF29 domain-containing protein</fullName>
    </submittedName>
</protein>
<gene>
    <name evidence="1" type="ORF">IAR63_02695</name>
</gene>
<dbReference type="KEGG" id="ccur:IAR63_02695"/>
<proteinExistence type="predicted"/>